<feature type="non-terminal residue" evidence="1">
    <location>
        <position position="1"/>
    </location>
</feature>
<reference evidence="1" key="1">
    <citation type="submission" date="2018-05" db="EMBL/GenBank/DDBJ databases">
        <title>Draft genome of Mucuna pruriens seed.</title>
        <authorList>
            <person name="Nnadi N.E."/>
            <person name="Vos R."/>
            <person name="Hasami M.H."/>
            <person name="Devisetty U.K."/>
            <person name="Aguiy J.C."/>
        </authorList>
    </citation>
    <scope>NUCLEOTIDE SEQUENCE [LARGE SCALE GENOMIC DNA]</scope>
    <source>
        <strain evidence="1">JCA_2017</strain>
    </source>
</reference>
<dbReference type="AlphaFoldDB" id="A0A371FZM1"/>
<organism evidence="1 2">
    <name type="scientific">Mucuna pruriens</name>
    <name type="common">Velvet bean</name>
    <name type="synonym">Dolichos pruriens</name>
    <dbReference type="NCBI Taxonomy" id="157652"/>
    <lineage>
        <taxon>Eukaryota</taxon>
        <taxon>Viridiplantae</taxon>
        <taxon>Streptophyta</taxon>
        <taxon>Embryophyta</taxon>
        <taxon>Tracheophyta</taxon>
        <taxon>Spermatophyta</taxon>
        <taxon>Magnoliopsida</taxon>
        <taxon>eudicotyledons</taxon>
        <taxon>Gunneridae</taxon>
        <taxon>Pentapetalae</taxon>
        <taxon>rosids</taxon>
        <taxon>fabids</taxon>
        <taxon>Fabales</taxon>
        <taxon>Fabaceae</taxon>
        <taxon>Papilionoideae</taxon>
        <taxon>50 kb inversion clade</taxon>
        <taxon>NPAAA clade</taxon>
        <taxon>indigoferoid/millettioid clade</taxon>
        <taxon>Phaseoleae</taxon>
        <taxon>Mucuna</taxon>
    </lineage>
</organism>
<proteinExistence type="predicted"/>
<name>A0A371FZM1_MUCPR</name>
<dbReference type="Proteomes" id="UP000257109">
    <property type="component" value="Unassembled WGS sequence"/>
</dbReference>
<evidence type="ECO:0000313" key="1">
    <source>
        <dbReference type="EMBL" id="RDX83721.1"/>
    </source>
</evidence>
<sequence length="75" mass="8479">MSRPMAKSLRSFLFLQGSEGYLGLLFLTYTVKGVADRVHVGANDRKYTKTTDKLQPIVETSFPNLSIHINFKDTN</sequence>
<protein>
    <submittedName>
        <fullName evidence="1">Uncharacterized protein</fullName>
    </submittedName>
</protein>
<accession>A0A371FZM1</accession>
<comment type="caution">
    <text evidence="1">The sequence shown here is derived from an EMBL/GenBank/DDBJ whole genome shotgun (WGS) entry which is preliminary data.</text>
</comment>
<keyword evidence="2" id="KW-1185">Reference proteome</keyword>
<dbReference type="EMBL" id="QJKJ01007269">
    <property type="protein sequence ID" value="RDX83721.1"/>
    <property type="molecule type" value="Genomic_DNA"/>
</dbReference>
<evidence type="ECO:0000313" key="2">
    <source>
        <dbReference type="Proteomes" id="UP000257109"/>
    </source>
</evidence>
<gene>
    <name evidence="1" type="ORF">CR513_35336</name>
</gene>